<dbReference type="Proteomes" id="UP000473905">
    <property type="component" value="Unassembled WGS sequence"/>
</dbReference>
<dbReference type="PANTHER" id="PTHR43193">
    <property type="match status" value="1"/>
</dbReference>
<dbReference type="Gene3D" id="3.30.70.20">
    <property type="match status" value="1"/>
</dbReference>
<name>A0A641SBW7_BACOV</name>
<evidence type="ECO:0000259" key="1">
    <source>
        <dbReference type="PROSITE" id="PS51379"/>
    </source>
</evidence>
<keyword evidence="3" id="KW-1185">Reference proteome</keyword>
<dbReference type="InterPro" id="IPR007525">
    <property type="entry name" value="FrhB_FdhB_C"/>
</dbReference>
<dbReference type="PANTHER" id="PTHR43193:SF2">
    <property type="entry name" value="POLYFERREDOXIN PROTEIN FWDF"/>
    <property type="match status" value="1"/>
</dbReference>
<proteinExistence type="predicted"/>
<dbReference type="Pfam" id="PF04432">
    <property type="entry name" value="FrhB_FdhB_C"/>
    <property type="match status" value="1"/>
</dbReference>
<feature type="domain" description="4Fe-4S ferredoxin-type" evidence="1">
    <location>
        <begin position="34"/>
        <end position="64"/>
    </location>
</feature>
<gene>
    <name evidence="2" type="ORF">F3D66_30110</name>
</gene>
<feature type="domain" description="4Fe-4S ferredoxin-type" evidence="1">
    <location>
        <begin position="1"/>
        <end position="29"/>
    </location>
</feature>
<dbReference type="PROSITE" id="PS51379">
    <property type="entry name" value="4FE4S_FER_2"/>
    <property type="match status" value="2"/>
</dbReference>
<dbReference type="AlphaFoldDB" id="A0A641SBW7"/>
<evidence type="ECO:0000313" key="2">
    <source>
        <dbReference type="EMBL" id="KAA4088587.1"/>
    </source>
</evidence>
<dbReference type="SUPFAM" id="SSF54862">
    <property type="entry name" value="4Fe-4S ferredoxins"/>
    <property type="match status" value="1"/>
</dbReference>
<organism evidence="2 3">
    <name type="scientific">Bacteroides ovatus</name>
    <dbReference type="NCBI Taxonomy" id="28116"/>
    <lineage>
        <taxon>Bacteria</taxon>
        <taxon>Pseudomonadati</taxon>
        <taxon>Bacteroidota</taxon>
        <taxon>Bacteroidia</taxon>
        <taxon>Bacteroidales</taxon>
        <taxon>Bacteroidaceae</taxon>
        <taxon>Bacteroides</taxon>
    </lineage>
</organism>
<dbReference type="EMBL" id="VWKB01000075">
    <property type="protein sequence ID" value="KAA4088587.1"/>
    <property type="molecule type" value="Genomic_DNA"/>
</dbReference>
<accession>A0A641SBW7</accession>
<comment type="caution">
    <text evidence="2">The sequence shown here is derived from an EMBL/GenBank/DDBJ whole genome shotgun (WGS) entry which is preliminary data.</text>
</comment>
<evidence type="ECO:0000313" key="3">
    <source>
        <dbReference type="Proteomes" id="UP000473905"/>
    </source>
</evidence>
<dbReference type="InterPro" id="IPR017896">
    <property type="entry name" value="4Fe4S_Fe-S-bd"/>
</dbReference>
<sequence length="397" mass="45597">MELCNKEICSGCNACVAVCKHDAISMIADEEGFLQPNIFLDKCVECGLCRKTCPILSPLKAPDHSHQKLYALHSKDKLIRRRSTSGGFFSVISKEIIDGGGKAVGVVLNDDLKIAHLCIDDTDEIYRFSGSKYVQSDLQNCFRQVEQCLQSGHKCVFSGTPCQVAGLLSFLKHPYLDLYTVEVVCHGVPSPLFWEQYIKHKENEYKSKIVAVNFRDKKYGYGSGVMKLVFSNGKVYHQGHEADYFLHAFSKSMIDRRSCYSCHFKGMEKHYADFTIYDGWHICKWNKKMNDDKGTTLVYAHNEKAQCLLNKISNNFVIQEVSVNDKYAKIDAVMLYRSSIMTPQRNNIYQLLNNNGFDGVVDKYLSVTWKIRFKSFLKQFLYHIRVLSLFNRFKKFL</sequence>
<dbReference type="PROSITE" id="PS00198">
    <property type="entry name" value="4FE4S_FER_1"/>
    <property type="match status" value="1"/>
</dbReference>
<dbReference type="Pfam" id="PF12838">
    <property type="entry name" value="Fer4_7"/>
    <property type="match status" value="1"/>
</dbReference>
<reference evidence="2 3" key="1">
    <citation type="journal article" date="2019" name="Nat. Med.">
        <title>A library of human gut bacterial isolates paired with longitudinal multiomics data enables mechanistic microbiome research.</title>
        <authorList>
            <person name="Poyet M."/>
            <person name="Groussin M."/>
            <person name="Gibbons S.M."/>
            <person name="Avila-Pacheco J."/>
            <person name="Jiang X."/>
            <person name="Kearney S.M."/>
            <person name="Perrotta A.R."/>
            <person name="Berdy B."/>
            <person name="Zhao S."/>
            <person name="Lieberman T.D."/>
            <person name="Swanson P.K."/>
            <person name="Smith M."/>
            <person name="Roesemann S."/>
            <person name="Alexander J.E."/>
            <person name="Rich S.A."/>
            <person name="Livny J."/>
            <person name="Vlamakis H."/>
            <person name="Clish C."/>
            <person name="Bullock K."/>
            <person name="Deik A."/>
            <person name="Scott J."/>
            <person name="Pierce K.A."/>
            <person name="Xavier R.J."/>
            <person name="Alm E.J."/>
        </authorList>
    </citation>
    <scope>NUCLEOTIDE SEQUENCE [LARGE SCALE GENOMIC DNA]</scope>
    <source>
        <strain evidence="2 3">BIOML-A134</strain>
    </source>
</reference>
<protein>
    <submittedName>
        <fullName evidence="2">4Fe-4S dicluster domain-containing protein</fullName>
    </submittedName>
</protein>
<dbReference type="InterPro" id="IPR017900">
    <property type="entry name" value="4Fe4S_Fe_S_CS"/>
</dbReference>
<dbReference type="InterPro" id="IPR052977">
    <property type="entry name" value="Polyferredoxin-like_ET"/>
</dbReference>